<dbReference type="InterPro" id="IPR007242">
    <property type="entry name" value="Atg12"/>
</dbReference>
<dbReference type="PANTHER" id="PTHR13385">
    <property type="entry name" value="AUTOPHAGY PROTEIN 12"/>
    <property type="match status" value="1"/>
</dbReference>
<reference evidence="7" key="1">
    <citation type="submission" date="2023-03" db="EMBL/GenBank/DDBJ databases">
        <title>Massive genome expansion in bonnet fungi (Mycena s.s.) driven by repeated elements and novel gene families across ecological guilds.</title>
        <authorList>
            <consortium name="Lawrence Berkeley National Laboratory"/>
            <person name="Harder C.B."/>
            <person name="Miyauchi S."/>
            <person name="Viragh M."/>
            <person name="Kuo A."/>
            <person name="Thoen E."/>
            <person name="Andreopoulos B."/>
            <person name="Lu D."/>
            <person name="Skrede I."/>
            <person name="Drula E."/>
            <person name="Henrissat B."/>
            <person name="Morin E."/>
            <person name="Kohler A."/>
            <person name="Barry K."/>
            <person name="LaButti K."/>
            <person name="Morin E."/>
            <person name="Salamov A."/>
            <person name="Lipzen A."/>
            <person name="Mereny Z."/>
            <person name="Hegedus B."/>
            <person name="Baldrian P."/>
            <person name="Stursova M."/>
            <person name="Weitz H."/>
            <person name="Taylor A."/>
            <person name="Grigoriev I.V."/>
            <person name="Nagy L.G."/>
            <person name="Martin F."/>
            <person name="Kauserud H."/>
        </authorList>
    </citation>
    <scope>NUCLEOTIDE SEQUENCE</scope>
    <source>
        <strain evidence="7">CBHHK067</strain>
    </source>
</reference>
<dbReference type="GO" id="GO:0019776">
    <property type="term" value="F:Atg8-family ligase activity"/>
    <property type="evidence" value="ECO:0007669"/>
    <property type="project" value="TreeGrafter"/>
</dbReference>
<dbReference type="SUPFAM" id="SSF54236">
    <property type="entry name" value="Ubiquitin-like"/>
    <property type="match status" value="1"/>
</dbReference>
<keyword evidence="6" id="KW-0813">Transport</keyword>
<comment type="function">
    <text evidence="6">Ubiquitin-like protein involved in cytoplasm to vacuole transport (Cvt), autophagy vesicles formation, mitophagy, and nucleophagy.</text>
</comment>
<dbReference type="GO" id="GO:0000421">
    <property type="term" value="C:autophagosome membrane"/>
    <property type="evidence" value="ECO:0007669"/>
    <property type="project" value="TreeGrafter"/>
</dbReference>
<dbReference type="EMBL" id="JARKIE010000094">
    <property type="protein sequence ID" value="KAJ7686664.1"/>
    <property type="molecule type" value="Genomic_DNA"/>
</dbReference>
<dbReference type="GO" id="GO:0097352">
    <property type="term" value="P:autophagosome maturation"/>
    <property type="evidence" value="ECO:0007669"/>
    <property type="project" value="TreeGrafter"/>
</dbReference>
<keyword evidence="5 6" id="KW-0072">Autophagy</keyword>
<evidence type="ECO:0000256" key="5">
    <source>
        <dbReference type="ARBA" id="ARBA00023006"/>
    </source>
</evidence>
<dbReference type="Pfam" id="PF04110">
    <property type="entry name" value="APG12"/>
    <property type="match status" value="1"/>
</dbReference>
<gene>
    <name evidence="7" type="ORF">B0H17DRAFT_1071467</name>
</gene>
<keyword evidence="6" id="KW-0472">Membrane</keyword>
<accession>A0AAD7DDB8</accession>
<dbReference type="AlphaFoldDB" id="A0AAD7DDB8"/>
<name>A0AAD7DDB8_MYCRO</name>
<dbReference type="GO" id="GO:0015031">
    <property type="term" value="P:protein transport"/>
    <property type="evidence" value="ECO:0007669"/>
    <property type="project" value="UniProtKB-KW"/>
</dbReference>
<dbReference type="GO" id="GO:0061723">
    <property type="term" value="P:glycophagy"/>
    <property type="evidence" value="ECO:0007669"/>
    <property type="project" value="TreeGrafter"/>
</dbReference>
<dbReference type="CDD" id="cd01612">
    <property type="entry name" value="Ubl_ATG12"/>
    <property type="match status" value="1"/>
</dbReference>
<keyword evidence="4 6" id="KW-0833">Ubl conjugation pathway</keyword>
<dbReference type="InterPro" id="IPR029071">
    <property type="entry name" value="Ubiquitin-like_domsf"/>
</dbReference>
<organism evidence="7 8">
    <name type="scientific">Mycena rosella</name>
    <name type="common">Pink bonnet</name>
    <name type="synonym">Agaricus rosellus</name>
    <dbReference type="NCBI Taxonomy" id="1033263"/>
    <lineage>
        <taxon>Eukaryota</taxon>
        <taxon>Fungi</taxon>
        <taxon>Dikarya</taxon>
        <taxon>Basidiomycota</taxon>
        <taxon>Agaricomycotina</taxon>
        <taxon>Agaricomycetes</taxon>
        <taxon>Agaricomycetidae</taxon>
        <taxon>Agaricales</taxon>
        <taxon>Marasmiineae</taxon>
        <taxon>Mycenaceae</taxon>
        <taxon>Mycena</taxon>
    </lineage>
</organism>
<dbReference type="PANTHER" id="PTHR13385:SF0">
    <property type="entry name" value="UBIQUITIN-LIKE PROTEIN ATG12"/>
    <property type="match status" value="1"/>
</dbReference>
<evidence type="ECO:0000313" key="7">
    <source>
        <dbReference type="EMBL" id="KAJ7686664.1"/>
    </source>
</evidence>
<evidence type="ECO:0000256" key="2">
    <source>
        <dbReference type="ARBA" id="ARBA00015875"/>
    </source>
</evidence>
<comment type="subunit">
    <text evidence="6">Forms a conjugate with ATG5.</text>
</comment>
<dbReference type="GO" id="GO:0000045">
    <property type="term" value="P:autophagosome assembly"/>
    <property type="evidence" value="ECO:0007669"/>
    <property type="project" value="InterPro"/>
</dbReference>
<evidence type="ECO:0000256" key="4">
    <source>
        <dbReference type="ARBA" id="ARBA00022786"/>
    </source>
</evidence>
<sequence length="131" mass="13945">MAAPLPATLADLFPPINPANEAALAALGMHSKQGSDAPAPAVILRFMPVGNTPVLKQNVFRLAAASPFEVVVRNLRKKLGLKAQDPLFTYINFAFAPAPDEVLGNLYNSFGTQMGGTRQLVVHYSSTPAWG</sequence>
<dbReference type="Proteomes" id="UP001221757">
    <property type="component" value="Unassembled WGS sequence"/>
</dbReference>
<evidence type="ECO:0000256" key="1">
    <source>
        <dbReference type="ARBA" id="ARBA00007778"/>
    </source>
</evidence>
<dbReference type="GO" id="GO:0034274">
    <property type="term" value="C:Atg12-Atg5-Atg16 complex"/>
    <property type="evidence" value="ECO:0007669"/>
    <property type="project" value="TreeGrafter"/>
</dbReference>
<proteinExistence type="inferred from homology"/>
<evidence type="ECO:0000256" key="3">
    <source>
        <dbReference type="ARBA" id="ARBA00022499"/>
    </source>
</evidence>
<dbReference type="GO" id="GO:0034727">
    <property type="term" value="P:piecemeal microautophagy of the nucleus"/>
    <property type="evidence" value="ECO:0007669"/>
    <property type="project" value="TreeGrafter"/>
</dbReference>
<protein>
    <recommendedName>
        <fullName evidence="2 6">Ubiquitin-like protein ATG12</fullName>
    </recommendedName>
</protein>
<dbReference type="Gene3D" id="3.10.20.90">
    <property type="entry name" value="Phosphatidylinositol 3-kinase Catalytic Subunit, Chain A, domain 1"/>
    <property type="match status" value="1"/>
</dbReference>
<comment type="caution">
    <text evidence="7">The sequence shown here is derived from an EMBL/GenBank/DDBJ whole genome shotgun (WGS) entry which is preliminary data.</text>
</comment>
<comment type="similarity">
    <text evidence="1 6">Belongs to the ATG12 family.</text>
</comment>
<keyword evidence="3 6" id="KW-1017">Isopeptide bond</keyword>
<keyword evidence="6" id="KW-0653">Protein transport</keyword>
<evidence type="ECO:0000256" key="6">
    <source>
        <dbReference type="RuleBase" id="RU361201"/>
    </source>
</evidence>
<evidence type="ECO:0000313" key="8">
    <source>
        <dbReference type="Proteomes" id="UP001221757"/>
    </source>
</evidence>
<comment type="subcellular location">
    <subcellularLocation>
        <location evidence="6">Preautophagosomal structure membrane</location>
        <topology evidence="6">Peripheral membrane protein</topology>
    </subcellularLocation>
</comment>
<keyword evidence="8" id="KW-1185">Reference proteome</keyword>
<dbReference type="GO" id="GO:0000422">
    <property type="term" value="P:autophagy of mitochondrion"/>
    <property type="evidence" value="ECO:0007669"/>
    <property type="project" value="TreeGrafter"/>
</dbReference>
<dbReference type="GO" id="GO:0034045">
    <property type="term" value="C:phagophore assembly site membrane"/>
    <property type="evidence" value="ECO:0007669"/>
    <property type="project" value="UniProtKB-SubCell"/>
</dbReference>